<protein>
    <submittedName>
        <fullName evidence="1">Uncharacterized protein</fullName>
    </submittedName>
</protein>
<gene>
    <name evidence="1" type="ordered locus">A1G_04435</name>
</gene>
<accession>A0A0H3AXT1</accession>
<dbReference type="GeneID" id="79938065"/>
<proteinExistence type="predicted"/>
<dbReference type="HOGENOM" id="CLU_3047524_0_0_5"/>
<sequence>MKIFNSYRDAIFIKDHVKSKHIIDKEKEQLRYEILEKAHIWLLDKALEERFKSK</sequence>
<dbReference type="AlphaFoldDB" id="A0A0H3AXT1"/>
<organism evidence="1 2">
    <name type="scientific">Rickettsia rickettsii (strain Sheila Smith)</name>
    <dbReference type="NCBI Taxonomy" id="392021"/>
    <lineage>
        <taxon>Bacteria</taxon>
        <taxon>Pseudomonadati</taxon>
        <taxon>Pseudomonadota</taxon>
        <taxon>Alphaproteobacteria</taxon>
        <taxon>Rickettsiales</taxon>
        <taxon>Rickettsiaceae</taxon>
        <taxon>Rickettsieae</taxon>
        <taxon>Rickettsia</taxon>
        <taxon>spotted fever group</taxon>
    </lineage>
</organism>
<dbReference type="KEGG" id="rri:A1G_04435"/>
<evidence type="ECO:0000313" key="1">
    <source>
        <dbReference type="EMBL" id="ABV76391.1"/>
    </source>
</evidence>
<reference evidence="2" key="1">
    <citation type="submission" date="2007-09" db="EMBL/GenBank/DDBJ databases">
        <title>Complete genome sequence of Rickettsia rickettsii.</title>
        <authorList>
            <person name="Madan A."/>
            <person name="Fahey J."/>
            <person name="Helton E."/>
            <person name="Ketteman M."/>
            <person name="Madan A."/>
            <person name="Rodrigues S."/>
            <person name="Sanchez A."/>
            <person name="Dasch G."/>
            <person name="Eremeeva M."/>
        </authorList>
    </citation>
    <scope>NUCLEOTIDE SEQUENCE [LARGE SCALE GENOMIC DNA]</scope>
    <source>
        <strain evidence="2">Sheila Smith</strain>
    </source>
</reference>
<dbReference type="Proteomes" id="UP000006832">
    <property type="component" value="Chromosome"/>
</dbReference>
<dbReference type="EMBL" id="CP000848">
    <property type="protein sequence ID" value="ABV76391.1"/>
    <property type="molecule type" value="Genomic_DNA"/>
</dbReference>
<name>A0A0H3AXT1_RICRS</name>
<evidence type="ECO:0000313" key="2">
    <source>
        <dbReference type="Proteomes" id="UP000006832"/>
    </source>
</evidence>
<dbReference type="RefSeq" id="WP_012150964.1">
    <property type="nucleotide sequence ID" value="NC_009882.1"/>
</dbReference>